<gene>
    <name evidence="1" type="ORF">SDC9_146822</name>
</gene>
<sequence>MPRKFDISDVPFFLHYQFFRNVFRLQVVLIFQSSDLINHRIGRYCTSQQQGIHRFFIKTRGIVTVDVRFYDNIAEAVVDRIFPKGIKRNNLRGKFIE</sequence>
<accession>A0A645ECR1</accession>
<comment type="caution">
    <text evidence="1">The sequence shown here is derived from an EMBL/GenBank/DDBJ whole genome shotgun (WGS) entry which is preliminary data.</text>
</comment>
<proteinExistence type="predicted"/>
<organism evidence="1">
    <name type="scientific">bioreactor metagenome</name>
    <dbReference type="NCBI Taxonomy" id="1076179"/>
    <lineage>
        <taxon>unclassified sequences</taxon>
        <taxon>metagenomes</taxon>
        <taxon>ecological metagenomes</taxon>
    </lineage>
</organism>
<protein>
    <submittedName>
        <fullName evidence="1">Uncharacterized protein</fullName>
    </submittedName>
</protein>
<dbReference type="AlphaFoldDB" id="A0A645ECR1"/>
<name>A0A645ECR1_9ZZZZ</name>
<dbReference type="EMBL" id="VSSQ01045722">
    <property type="protein sequence ID" value="MPM99630.1"/>
    <property type="molecule type" value="Genomic_DNA"/>
</dbReference>
<evidence type="ECO:0000313" key="1">
    <source>
        <dbReference type="EMBL" id="MPM99630.1"/>
    </source>
</evidence>
<reference evidence="1" key="1">
    <citation type="submission" date="2019-08" db="EMBL/GenBank/DDBJ databases">
        <authorList>
            <person name="Kucharzyk K."/>
            <person name="Murdoch R.W."/>
            <person name="Higgins S."/>
            <person name="Loffler F."/>
        </authorList>
    </citation>
    <scope>NUCLEOTIDE SEQUENCE</scope>
</reference>